<feature type="region of interest" description="Disordered" evidence="1">
    <location>
        <begin position="572"/>
        <end position="597"/>
    </location>
</feature>
<dbReference type="Proteomes" id="UP000199064">
    <property type="component" value="Unassembled WGS sequence"/>
</dbReference>
<gene>
    <name evidence="3" type="ORF">SAMN05216452_3155</name>
</gene>
<sequence>MPSSAMKKSIWALVIAAVLAVAVVVCLPILASTQIVRDSVAQQLSAWSGYRVRLDDAPQIRVWPSFSAVLNDVVLSDWNDDGAAAVMEAERVEVDLSALAALRGKVVFTKIRLVRPVLRLDDTDGMMRVPSIPNWGRLAQSVEVARELLAADPAAPDKTALPSDSFATVEVEDGRVITLSGASRPPLLSGFTGTFNWPALNRAATLSARGIWHGESITVDASTEEPLLLLAGGKTALSLTVKSAPLTLSFKGEADLVGGAFVNGTLESSAPSLQRVLEWTLLEDWPGSTIKPAKLRSTIIGDAKRIKFETAEFSLGDSNATGVFDVAFTDQRPTISGTLAFNALDLGTLLKTLAPEPDAPTQAAAAPWAHDLNFDLRLSATQATAGSVSMTDVAATAQVRDGLVSLDISDATAFGGMLQLGIRLDNVEGRDHAELRIAAENIDGGLMGEKLHFTAFMPKAKGSFSVFLKGHGETLNQILETSDGSISANFGKGSIVGLNLETFREHNDKGSFFPLQDIADGELPIEGADLKATLAGGIAWIDTAEARLSTGEKITIGGLVPFAGRGIALSGSILPPGPPSGEETAAEESSAGQGPRETFFVGGSWNAPFIAPFLIE</sequence>
<dbReference type="EMBL" id="FNSL01000001">
    <property type="protein sequence ID" value="SEB78259.1"/>
    <property type="molecule type" value="Genomic_DNA"/>
</dbReference>
<dbReference type="GO" id="GO:0005886">
    <property type="term" value="C:plasma membrane"/>
    <property type="evidence" value="ECO:0007669"/>
    <property type="project" value="TreeGrafter"/>
</dbReference>
<dbReference type="Pfam" id="PF05170">
    <property type="entry name" value="AsmA"/>
    <property type="match status" value="1"/>
</dbReference>
<dbReference type="RefSeq" id="WP_244509101.1">
    <property type="nucleotide sequence ID" value="NZ_FNSL01000001.1"/>
</dbReference>
<evidence type="ECO:0000256" key="1">
    <source>
        <dbReference type="SAM" id="MobiDB-lite"/>
    </source>
</evidence>
<evidence type="ECO:0000313" key="4">
    <source>
        <dbReference type="Proteomes" id="UP000199064"/>
    </source>
</evidence>
<protein>
    <submittedName>
        <fullName evidence="3">AsmA protein</fullName>
    </submittedName>
</protein>
<dbReference type="GO" id="GO:0090313">
    <property type="term" value="P:regulation of protein targeting to membrane"/>
    <property type="evidence" value="ECO:0007669"/>
    <property type="project" value="TreeGrafter"/>
</dbReference>
<name>A0A1H4M5F9_9HYPH</name>
<evidence type="ECO:0000259" key="2">
    <source>
        <dbReference type="Pfam" id="PF05170"/>
    </source>
</evidence>
<dbReference type="AlphaFoldDB" id="A0A1H4M5F9"/>
<proteinExistence type="predicted"/>
<reference evidence="4" key="1">
    <citation type="submission" date="2016-10" db="EMBL/GenBank/DDBJ databases">
        <authorList>
            <person name="Varghese N."/>
            <person name="Submissions S."/>
        </authorList>
    </citation>
    <scope>NUCLEOTIDE SEQUENCE [LARGE SCALE GENOMIC DNA]</scope>
    <source>
        <strain evidence="4">ES.061</strain>
    </source>
</reference>
<dbReference type="InterPro" id="IPR052894">
    <property type="entry name" value="AsmA-related"/>
</dbReference>
<dbReference type="PANTHER" id="PTHR30441:SF4">
    <property type="entry name" value="PROTEIN ASMA"/>
    <property type="match status" value="1"/>
</dbReference>
<evidence type="ECO:0000313" key="3">
    <source>
        <dbReference type="EMBL" id="SEB78259.1"/>
    </source>
</evidence>
<organism evidence="3 4">
    <name type="scientific">Nitratireductor aquibiodomus</name>
    <dbReference type="NCBI Taxonomy" id="204799"/>
    <lineage>
        <taxon>Bacteria</taxon>
        <taxon>Pseudomonadati</taxon>
        <taxon>Pseudomonadota</taxon>
        <taxon>Alphaproteobacteria</taxon>
        <taxon>Hyphomicrobiales</taxon>
        <taxon>Phyllobacteriaceae</taxon>
        <taxon>Nitratireductor</taxon>
    </lineage>
</organism>
<accession>A0A1H4M5F9</accession>
<feature type="domain" description="AsmA" evidence="2">
    <location>
        <begin position="371"/>
        <end position="539"/>
    </location>
</feature>
<dbReference type="InterPro" id="IPR007844">
    <property type="entry name" value="AsmA"/>
</dbReference>
<keyword evidence="4" id="KW-1185">Reference proteome</keyword>
<dbReference type="PANTHER" id="PTHR30441">
    <property type="entry name" value="DUF748 DOMAIN-CONTAINING PROTEIN"/>
    <property type="match status" value="1"/>
</dbReference>
<feature type="compositionally biased region" description="Low complexity" evidence="1">
    <location>
        <begin position="572"/>
        <end position="592"/>
    </location>
</feature>